<protein>
    <submittedName>
        <fullName evidence="1">Uncharacterized protein</fullName>
    </submittedName>
</protein>
<proteinExistence type="predicted"/>
<sequence>MSDPSSPAADPPYASAESLPALPKPEEISSLSQLFGVLKGRFDLDTELAELRSDRDDWGGDVERASDLEAGGD</sequence>
<evidence type="ECO:0000313" key="1">
    <source>
        <dbReference type="EMBL" id="NNJ24350.1"/>
    </source>
</evidence>
<dbReference type="RefSeq" id="WP_171183201.1">
    <property type="nucleotide sequence ID" value="NZ_WTPX01000007.1"/>
</dbReference>
<name>A0ABX1VA16_9PLAN</name>
<comment type="caution">
    <text evidence="1">The sequence shown here is derived from an EMBL/GenBank/DDBJ whole genome shotgun (WGS) entry which is preliminary data.</text>
</comment>
<dbReference type="EMBL" id="WTPX01000007">
    <property type="protein sequence ID" value="NNJ24350.1"/>
    <property type="molecule type" value="Genomic_DNA"/>
</dbReference>
<keyword evidence="2" id="KW-1185">Reference proteome</keyword>
<reference evidence="1 2" key="1">
    <citation type="journal article" date="2020" name="Syst. Appl. Microbiol.">
        <title>Alienimonas chondri sp. nov., a novel planctomycete isolated from the biofilm of the red alga Chondrus crispus.</title>
        <authorList>
            <person name="Vitorino I."/>
            <person name="Albuquerque L."/>
            <person name="Wiegand S."/>
            <person name="Kallscheuer N."/>
            <person name="da Costa M.S."/>
            <person name="Lobo-da-Cunha A."/>
            <person name="Jogler C."/>
            <person name="Lage O.M."/>
        </authorList>
    </citation>
    <scope>NUCLEOTIDE SEQUENCE [LARGE SCALE GENOMIC DNA]</scope>
    <source>
        <strain evidence="1 2">LzC2</strain>
    </source>
</reference>
<organism evidence="1 2">
    <name type="scientific">Alienimonas chondri</name>
    <dbReference type="NCBI Taxonomy" id="2681879"/>
    <lineage>
        <taxon>Bacteria</taxon>
        <taxon>Pseudomonadati</taxon>
        <taxon>Planctomycetota</taxon>
        <taxon>Planctomycetia</taxon>
        <taxon>Planctomycetales</taxon>
        <taxon>Planctomycetaceae</taxon>
        <taxon>Alienimonas</taxon>
    </lineage>
</organism>
<gene>
    <name evidence="1" type="ORF">LzC2_04060</name>
</gene>
<accession>A0ABX1VA16</accession>
<dbReference type="Proteomes" id="UP000609651">
    <property type="component" value="Unassembled WGS sequence"/>
</dbReference>
<evidence type="ECO:0000313" key="2">
    <source>
        <dbReference type="Proteomes" id="UP000609651"/>
    </source>
</evidence>